<reference evidence="8" key="3">
    <citation type="submission" date="2025-09" db="UniProtKB">
        <authorList>
            <consortium name="Ensembl"/>
        </authorList>
    </citation>
    <scope>IDENTIFICATION</scope>
</reference>
<accession>A0A5F8GRZ9</accession>
<reference evidence="8" key="2">
    <citation type="submission" date="2025-08" db="UniProtKB">
        <authorList>
            <consortium name="Ensembl"/>
        </authorList>
    </citation>
    <scope>IDENTIFICATION</scope>
</reference>
<dbReference type="GO" id="GO:0061844">
    <property type="term" value="P:antimicrobial humoral immune response mediated by antimicrobial peptide"/>
    <property type="evidence" value="ECO:0000318"/>
    <property type="project" value="GO_Central"/>
</dbReference>
<evidence type="ECO:0000256" key="5">
    <source>
        <dbReference type="ARBA" id="ARBA00023157"/>
    </source>
</evidence>
<comment type="similarity">
    <text evidence="1 6">Belongs to the intercrine beta (chemokine CC) family.</text>
</comment>
<keyword evidence="2 6" id="KW-0145">Chemotaxis</keyword>
<name>A0A5F8GRZ9_MONDO</name>
<evidence type="ECO:0000313" key="8">
    <source>
        <dbReference type="Ensembl" id="ENSMODP00000050260.1"/>
    </source>
</evidence>
<keyword evidence="6" id="KW-0964">Secreted</keyword>
<keyword evidence="4 6" id="KW-0732">Signal</keyword>
<dbReference type="GO" id="GO:0005615">
    <property type="term" value="C:extracellular space"/>
    <property type="evidence" value="ECO:0000318"/>
    <property type="project" value="GO_Central"/>
</dbReference>
<dbReference type="SUPFAM" id="SSF54117">
    <property type="entry name" value="Interleukin 8-like chemokines"/>
    <property type="match status" value="1"/>
</dbReference>
<keyword evidence="9" id="KW-1185">Reference proteome</keyword>
<dbReference type="PANTHER" id="PTHR12015">
    <property type="entry name" value="SMALL INDUCIBLE CYTOKINE A"/>
    <property type="match status" value="1"/>
</dbReference>
<evidence type="ECO:0000256" key="6">
    <source>
        <dbReference type="RuleBase" id="RU361150"/>
    </source>
</evidence>
<dbReference type="OMA" id="QKFCGNP"/>
<dbReference type="GeneTree" id="ENSGT01100000263482"/>
<dbReference type="FunFam" id="2.40.50.40:FF:000002">
    <property type="entry name" value="C-C motif chemokine"/>
    <property type="match status" value="1"/>
</dbReference>
<dbReference type="GO" id="GO:0070098">
    <property type="term" value="P:chemokine-mediated signaling pathway"/>
    <property type="evidence" value="ECO:0000318"/>
    <property type="project" value="GO_Central"/>
</dbReference>
<dbReference type="Bgee" id="ENSMODG00000039493">
    <property type="expression patterns" value="Expressed in lung and 18 other cell types or tissues"/>
</dbReference>
<dbReference type="CDD" id="cd00272">
    <property type="entry name" value="Chemokine_CC"/>
    <property type="match status" value="1"/>
</dbReference>
<dbReference type="Gene3D" id="2.40.50.40">
    <property type="match status" value="1"/>
</dbReference>
<dbReference type="Ensembl" id="ENSMODT00000079602.1">
    <property type="protein sequence ID" value="ENSMODP00000050260.1"/>
    <property type="gene ID" value="ENSMODG00000039493.1"/>
</dbReference>
<dbReference type="Pfam" id="PF00048">
    <property type="entry name" value="IL8"/>
    <property type="match status" value="1"/>
</dbReference>
<keyword evidence="3 6" id="KW-0202">Cytokine</keyword>
<dbReference type="GO" id="GO:0008009">
    <property type="term" value="F:chemokine activity"/>
    <property type="evidence" value="ECO:0000318"/>
    <property type="project" value="GO_Central"/>
</dbReference>
<dbReference type="GO" id="GO:0048020">
    <property type="term" value="F:CCR chemokine receptor binding"/>
    <property type="evidence" value="ECO:0000318"/>
    <property type="project" value="GO_Central"/>
</dbReference>
<dbReference type="GO" id="GO:0006954">
    <property type="term" value="P:inflammatory response"/>
    <property type="evidence" value="ECO:0000318"/>
    <property type="project" value="GO_Central"/>
</dbReference>
<evidence type="ECO:0000313" key="9">
    <source>
        <dbReference type="Proteomes" id="UP000002280"/>
    </source>
</evidence>
<feature type="chain" id="PRO_5023976466" description="C-C motif chemokine" evidence="6">
    <location>
        <begin position="21"/>
        <end position="121"/>
    </location>
</feature>
<feature type="signal peptide" evidence="6">
    <location>
        <begin position="1"/>
        <end position="20"/>
    </location>
</feature>
<dbReference type="SMART" id="SM00199">
    <property type="entry name" value="SCY"/>
    <property type="match status" value="1"/>
</dbReference>
<reference evidence="8 9" key="1">
    <citation type="journal article" date="2007" name="Nature">
        <title>Genome of the marsupial Monodelphis domestica reveals innovation in non-coding sequences.</title>
        <authorList>
            <person name="Mikkelsen T.S."/>
            <person name="Wakefield M.J."/>
            <person name="Aken B."/>
            <person name="Amemiya C.T."/>
            <person name="Chang J.L."/>
            <person name="Duke S."/>
            <person name="Garber M."/>
            <person name="Gentles A.J."/>
            <person name="Goodstadt L."/>
            <person name="Heger A."/>
            <person name="Jurka J."/>
            <person name="Kamal M."/>
            <person name="Mauceli E."/>
            <person name="Searle S.M."/>
            <person name="Sharpe T."/>
            <person name="Baker M.L."/>
            <person name="Batzer M.A."/>
            <person name="Benos P.V."/>
            <person name="Belov K."/>
            <person name="Clamp M."/>
            <person name="Cook A."/>
            <person name="Cuff J."/>
            <person name="Das R."/>
            <person name="Davidow L."/>
            <person name="Deakin J.E."/>
            <person name="Fazzari M.J."/>
            <person name="Glass J.L."/>
            <person name="Grabherr M."/>
            <person name="Greally J.M."/>
            <person name="Gu W."/>
            <person name="Hore T.A."/>
            <person name="Huttley G.A."/>
            <person name="Kleber M."/>
            <person name="Jirtle R.L."/>
            <person name="Koina E."/>
            <person name="Lee J.T."/>
            <person name="Mahony S."/>
            <person name="Marra M.A."/>
            <person name="Miller R.D."/>
            <person name="Nicholls R.D."/>
            <person name="Oda M."/>
            <person name="Papenfuss A.T."/>
            <person name="Parra Z.E."/>
            <person name="Pollock D.D."/>
            <person name="Ray D.A."/>
            <person name="Schein J.E."/>
            <person name="Speed T.P."/>
            <person name="Thompson K."/>
            <person name="VandeBerg J.L."/>
            <person name="Wade C.M."/>
            <person name="Walker J.A."/>
            <person name="Waters P.D."/>
            <person name="Webber C."/>
            <person name="Weidman J.R."/>
            <person name="Xie X."/>
            <person name="Zody M.C."/>
            <person name="Baldwin J."/>
            <person name="Abdouelleil A."/>
            <person name="Abdulkadir J."/>
            <person name="Abebe A."/>
            <person name="Abera B."/>
            <person name="Abreu J."/>
            <person name="Acer S.C."/>
            <person name="Aftuck L."/>
            <person name="Alexander A."/>
            <person name="An P."/>
            <person name="Anderson E."/>
            <person name="Anderson S."/>
            <person name="Arachi H."/>
            <person name="Azer M."/>
            <person name="Bachantsang P."/>
            <person name="Barry A."/>
            <person name="Bayul T."/>
            <person name="Berlin A."/>
            <person name="Bessette D."/>
            <person name="Bloom T."/>
            <person name="Bloom T."/>
            <person name="Boguslavskiy L."/>
            <person name="Bonnet C."/>
            <person name="Boukhgalter B."/>
            <person name="Bourzgui I."/>
            <person name="Brown A."/>
            <person name="Cahill P."/>
            <person name="Channer S."/>
            <person name="Cheshatsang Y."/>
            <person name="Chuda L."/>
            <person name="Citroen M."/>
            <person name="Collymore A."/>
            <person name="Cooke P."/>
            <person name="Costello M."/>
            <person name="D'Aco K."/>
            <person name="Daza R."/>
            <person name="De Haan G."/>
            <person name="DeGray S."/>
            <person name="DeMaso C."/>
            <person name="Dhargay N."/>
            <person name="Dooley K."/>
            <person name="Dooley E."/>
            <person name="Doricent M."/>
            <person name="Dorje P."/>
            <person name="Dorjee K."/>
            <person name="Dupes A."/>
            <person name="Elong R."/>
            <person name="Falk J."/>
            <person name="Farina A."/>
            <person name="Faro S."/>
            <person name="Ferguson D."/>
            <person name="Fisher S."/>
            <person name="Foley C.D."/>
            <person name="Franke A."/>
            <person name="Friedrich D."/>
            <person name="Gadbois L."/>
            <person name="Gearin G."/>
            <person name="Gearin C.R."/>
            <person name="Giannoukos G."/>
            <person name="Goode T."/>
            <person name="Graham J."/>
            <person name="Grandbois E."/>
            <person name="Grewal S."/>
            <person name="Gyaltsen K."/>
            <person name="Hafez N."/>
            <person name="Hagos B."/>
            <person name="Hall J."/>
            <person name="Henson C."/>
            <person name="Hollinger A."/>
            <person name="Honan T."/>
            <person name="Huard M.D."/>
            <person name="Hughes L."/>
            <person name="Hurhula B."/>
            <person name="Husby M.E."/>
            <person name="Kamat A."/>
            <person name="Kanga B."/>
            <person name="Kashin S."/>
            <person name="Khazanovich D."/>
            <person name="Kisner P."/>
            <person name="Lance K."/>
            <person name="Lara M."/>
            <person name="Lee W."/>
            <person name="Lennon N."/>
            <person name="Letendre F."/>
            <person name="LeVine R."/>
            <person name="Lipovsky A."/>
            <person name="Liu X."/>
            <person name="Liu J."/>
            <person name="Liu S."/>
            <person name="Lokyitsang T."/>
            <person name="Lokyitsang Y."/>
            <person name="Lubonja R."/>
            <person name="Lui A."/>
            <person name="MacDonald P."/>
            <person name="Magnisalis V."/>
            <person name="Maru K."/>
            <person name="Matthews C."/>
            <person name="McCusker W."/>
            <person name="McDonough S."/>
            <person name="Mehta T."/>
            <person name="Meldrim J."/>
            <person name="Meneus L."/>
            <person name="Mihai O."/>
            <person name="Mihalev A."/>
            <person name="Mihova T."/>
            <person name="Mittelman R."/>
            <person name="Mlenga V."/>
            <person name="Montmayeur A."/>
            <person name="Mulrain L."/>
            <person name="Navidi A."/>
            <person name="Naylor J."/>
            <person name="Negash T."/>
            <person name="Nguyen T."/>
            <person name="Nguyen N."/>
            <person name="Nicol R."/>
            <person name="Norbu C."/>
            <person name="Norbu N."/>
            <person name="Novod N."/>
            <person name="O'Neill B."/>
            <person name="Osman S."/>
            <person name="Markiewicz E."/>
            <person name="Oyono O.L."/>
            <person name="Patti C."/>
            <person name="Phunkhang P."/>
            <person name="Pierre F."/>
            <person name="Priest M."/>
            <person name="Raghuraman S."/>
            <person name="Rege F."/>
            <person name="Reyes R."/>
            <person name="Rise C."/>
            <person name="Rogov P."/>
            <person name="Ross K."/>
            <person name="Ryan E."/>
            <person name="Settipalli S."/>
            <person name="Shea T."/>
            <person name="Sherpa N."/>
            <person name="Shi L."/>
            <person name="Shih D."/>
            <person name="Sparrow T."/>
            <person name="Spaulding J."/>
            <person name="Stalker J."/>
            <person name="Stange-Thomann N."/>
            <person name="Stavropoulos S."/>
            <person name="Stone C."/>
            <person name="Strader C."/>
            <person name="Tesfaye S."/>
            <person name="Thomson T."/>
            <person name="Thoulutsang Y."/>
            <person name="Thoulutsang D."/>
            <person name="Topham K."/>
            <person name="Topping I."/>
            <person name="Tsamla T."/>
            <person name="Vassiliev H."/>
            <person name="Vo A."/>
            <person name="Wangchuk T."/>
            <person name="Wangdi T."/>
            <person name="Weiand M."/>
            <person name="Wilkinson J."/>
            <person name="Wilson A."/>
            <person name="Yadav S."/>
            <person name="Young G."/>
            <person name="Yu Q."/>
            <person name="Zembek L."/>
            <person name="Zhong D."/>
            <person name="Zimmer A."/>
            <person name="Zwirko Z."/>
            <person name="Jaffe D.B."/>
            <person name="Alvarez P."/>
            <person name="Brockman W."/>
            <person name="Butler J."/>
            <person name="Chin C."/>
            <person name="Gnerre S."/>
            <person name="MacCallum I."/>
            <person name="Graves J.A."/>
            <person name="Ponting C.P."/>
            <person name="Breen M."/>
            <person name="Samollow P.B."/>
            <person name="Lander E.S."/>
            <person name="Lindblad-Toh K."/>
        </authorList>
    </citation>
    <scope>NUCLEOTIDE SEQUENCE [LARGE SCALE GENOMIC DNA]</scope>
</reference>
<dbReference type="STRING" id="13616.ENSMODP00000050260"/>
<evidence type="ECO:0000256" key="2">
    <source>
        <dbReference type="ARBA" id="ARBA00022500"/>
    </source>
</evidence>
<organism evidence="8 9">
    <name type="scientific">Monodelphis domestica</name>
    <name type="common">Gray short-tailed opossum</name>
    <dbReference type="NCBI Taxonomy" id="13616"/>
    <lineage>
        <taxon>Eukaryota</taxon>
        <taxon>Metazoa</taxon>
        <taxon>Chordata</taxon>
        <taxon>Craniata</taxon>
        <taxon>Vertebrata</taxon>
        <taxon>Euteleostomi</taxon>
        <taxon>Mammalia</taxon>
        <taxon>Metatheria</taxon>
        <taxon>Didelphimorphia</taxon>
        <taxon>Didelphidae</taxon>
        <taxon>Monodelphis</taxon>
    </lineage>
</organism>
<dbReference type="PANTHER" id="PTHR12015:SF103">
    <property type="entry name" value="C-C MOTIF CHEMOKINE 4-RELATED"/>
    <property type="match status" value="1"/>
</dbReference>
<proteinExistence type="inferred from homology"/>
<comment type="subcellular location">
    <subcellularLocation>
        <location evidence="6">Secreted</location>
    </subcellularLocation>
</comment>
<evidence type="ECO:0000259" key="7">
    <source>
        <dbReference type="SMART" id="SM00199"/>
    </source>
</evidence>
<keyword evidence="5" id="KW-1015">Disulfide bond</keyword>
<evidence type="ECO:0000256" key="1">
    <source>
        <dbReference type="ARBA" id="ARBA00010868"/>
    </source>
</evidence>
<dbReference type="GO" id="GO:0048245">
    <property type="term" value="P:eosinophil chemotaxis"/>
    <property type="evidence" value="ECO:0000318"/>
    <property type="project" value="GO_Central"/>
</dbReference>
<dbReference type="AlphaFoldDB" id="A0A5F8GRZ9"/>
<sequence>MKASMMVLLHLIFLAICCQTTSEAGAAVVTSSCCTNYMRKTIPRNLVISYRVTNRSACSIPGVIFITKVKREVCADPTKQWVKDYMKMIDTNKAKVSMPVGLKTLKKSLRTPSSNSTSITS</sequence>
<protein>
    <recommendedName>
        <fullName evidence="6">C-C motif chemokine</fullName>
    </recommendedName>
</protein>
<dbReference type="Proteomes" id="UP000002280">
    <property type="component" value="Chromosome 2"/>
</dbReference>
<dbReference type="InterPro" id="IPR001811">
    <property type="entry name" value="Chemokine_IL8-like_dom"/>
</dbReference>
<evidence type="ECO:0000256" key="3">
    <source>
        <dbReference type="ARBA" id="ARBA00022514"/>
    </source>
</evidence>
<dbReference type="GO" id="GO:0030335">
    <property type="term" value="P:positive regulation of cell migration"/>
    <property type="evidence" value="ECO:0000318"/>
    <property type="project" value="GO_Central"/>
</dbReference>
<dbReference type="InterPro" id="IPR000827">
    <property type="entry name" value="Chemokine_CC_CS"/>
</dbReference>
<dbReference type="FunCoup" id="A0A5F8GRZ9">
    <property type="interactions" value="257"/>
</dbReference>
<dbReference type="InterPro" id="IPR036048">
    <property type="entry name" value="Interleukin_8-like_sf"/>
</dbReference>
<feature type="domain" description="Chemokine interleukin-8-like" evidence="7">
    <location>
        <begin position="30"/>
        <end position="89"/>
    </location>
</feature>
<dbReference type="PROSITE" id="PS00472">
    <property type="entry name" value="SMALL_CYTOKINES_CC"/>
    <property type="match status" value="1"/>
</dbReference>
<dbReference type="InParanoid" id="A0A5F8GRZ9"/>
<evidence type="ECO:0000256" key="4">
    <source>
        <dbReference type="ARBA" id="ARBA00022729"/>
    </source>
</evidence>
<dbReference type="InterPro" id="IPR039809">
    <property type="entry name" value="Chemokine_b/g/d"/>
</dbReference>